<dbReference type="CDD" id="cd00304">
    <property type="entry name" value="RT_like"/>
    <property type="match status" value="1"/>
</dbReference>
<protein>
    <recommendedName>
        <fullName evidence="1">Reverse transcriptase domain-containing protein</fullName>
    </recommendedName>
</protein>
<dbReference type="InterPro" id="IPR000477">
    <property type="entry name" value="RT_dom"/>
</dbReference>
<feature type="non-terminal residue" evidence="2">
    <location>
        <position position="1"/>
    </location>
</feature>
<dbReference type="InterPro" id="IPR058912">
    <property type="entry name" value="HTH_animal"/>
</dbReference>
<reference evidence="2" key="1">
    <citation type="submission" date="2016-01" db="EMBL/GenBank/DDBJ databases">
        <title>Reference transcriptome for the parasite Schistocephalus solidus: insights into the molecular evolution of parasitism.</title>
        <authorList>
            <person name="Hebert F.O."/>
            <person name="Grambauer S."/>
            <person name="Barber I."/>
            <person name="Landry C.R."/>
            <person name="Aubin-Horth N."/>
        </authorList>
    </citation>
    <scope>NUCLEOTIDE SEQUENCE</scope>
</reference>
<evidence type="ECO:0000313" key="2">
    <source>
        <dbReference type="EMBL" id="JAP48670.1"/>
    </source>
</evidence>
<feature type="domain" description="Reverse transcriptase" evidence="1">
    <location>
        <begin position="314"/>
        <end position="584"/>
    </location>
</feature>
<dbReference type="InterPro" id="IPR043502">
    <property type="entry name" value="DNA/RNA_pol_sf"/>
</dbReference>
<accession>A0A0X3PBI9</accession>
<dbReference type="PANTHER" id="PTHR21301:SF10">
    <property type="entry name" value="REVERSE TRANSCRIPTASE DOMAIN-CONTAINING PROTEIN"/>
    <property type="match status" value="1"/>
</dbReference>
<organism evidence="2">
    <name type="scientific">Schistocephalus solidus</name>
    <name type="common">Tapeworm</name>
    <dbReference type="NCBI Taxonomy" id="70667"/>
    <lineage>
        <taxon>Eukaryota</taxon>
        <taxon>Metazoa</taxon>
        <taxon>Spiralia</taxon>
        <taxon>Lophotrochozoa</taxon>
        <taxon>Platyhelminthes</taxon>
        <taxon>Cestoda</taxon>
        <taxon>Eucestoda</taxon>
        <taxon>Diphyllobothriidea</taxon>
        <taxon>Diphyllobothriidae</taxon>
        <taxon>Schistocephalus</taxon>
    </lineage>
</organism>
<dbReference type="AlphaFoldDB" id="A0A0X3PBI9"/>
<dbReference type="PROSITE" id="PS50878">
    <property type="entry name" value="RT_POL"/>
    <property type="match status" value="1"/>
</dbReference>
<gene>
    <name evidence="2" type="ORF">TR160350</name>
</gene>
<dbReference type="EMBL" id="GEEE01014555">
    <property type="protein sequence ID" value="JAP48670.1"/>
    <property type="molecule type" value="Transcribed_RNA"/>
</dbReference>
<dbReference type="Pfam" id="PF00078">
    <property type="entry name" value="RVT_1"/>
    <property type="match status" value="1"/>
</dbReference>
<sequence>SDLQHIFGRQTLILTRRWEKFAQRQATTFEQLTFLHRCRDHSVLPKSLRFKPTLPNETGRSLACKYGWRVFNAIISDVHNRLRRFAAIITDVKSQCTSALPEDVFDNVQKRIDATVKDARIKKSLDLQDKLQSLVRPTTKKNMATRVVNLSKRNLSPAEFNLLSKGLGFNPMDTTPTNFLAGLESILLTSALPDDMRADIRSCATGILRQKRRQQTLPADEAQGLRSLKSDENIVVVPADKGGATVIMDKDDYVNKANNIFSDIEAYTLLAEDPTKKQAAAIKKKANELARLKVISSADSKFMTLGDPRIARAYGLPKVHKPDVPLRIIVPLIGSPTYNIAKWLYRHLKQLTHGSEYSINNSHAFLQRIKGLKVSTDECILSFDVVALFSSIPHDLAIECVAQRLQNNPVEIPTQHIIELLKLCLRNYCQFDNKYYQQVKGTPMGSPISGLLAELVLQRLEEEVFQTLKPKIWLRYVDDTFVVIKDCEVEQLHQRLNGVFPTIQFTREEAVGDSLPFLDVRIQKLHDGSLATSVHRKGSNAEIILNYGSNHPAAHKRSCVRTLFHRAYCYCNSDDILKKELAYL</sequence>
<dbReference type="SUPFAM" id="SSF56672">
    <property type="entry name" value="DNA/RNA polymerases"/>
    <property type="match status" value="1"/>
</dbReference>
<dbReference type="PANTHER" id="PTHR21301">
    <property type="entry name" value="REVERSE TRANSCRIPTASE"/>
    <property type="match status" value="1"/>
</dbReference>
<proteinExistence type="predicted"/>
<evidence type="ECO:0000259" key="1">
    <source>
        <dbReference type="PROSITE" id="PS50878"/>
    </source>
</evidence>
<dbReference type="Pfam" id="PF26215">
    <property type="entry name" value="HTH_animal"/>
    <property type="match status" value="1"/>
</dbReference>
<name>A0A0X3PBI9_SCHSO</name>
<feature type="non-terminal residue" evidence="2">
    <location>
        <position position="584"/>
    </location>
</feature>